<dbReference type="InterPro" id="IPR013594">
    <property type="entry name" value="Dynein_heavy_tail"/>
</dbReference>
<evidence type="ECO:0000256" key="13">
    <source>
        <dbReference type="ARBA" id="ARBA00023273"/>
    </source>
</evidence>
<keyword evidence="10" id="KW-0969">Cilium</keyword>
<gene>
    <name evidence="17" type="ORF">PAPYR_7518</name>
</gene>
<reference evidence="17" key="1">
    <citation type="journal article" date="2022" name="bioRxiv">
        <title>Genomics of Preaxostyla Flagellates Illuminates Evolutionary Transitions and the Path Towards Mitochondrial Loss.</title>
        <authorList>
            <person name="Novak L.V.F."/>
            <person name="Treitli S.C."/>
            <person name="Pyrih J."/>
            <person name="Halakuc P."/>
            <person name="Pipaliya S.V."/>
            <person name="Vacek V."/>
            <person name="Brzon O."/>
            <person name="Soukal P."/>
            <person name="Eme L."/>
            <person name="Dacks J.B."/>
            <person name="Karnkowska A."/>
            <person name="Elias M."/>
            <person name="Hampl V."/>
        </authorList>
    </citation>
    <scope>NUCLEOTIDE SEQUENCE</scope>
    <source>
        <strain evidence="17">RCP-MX</strain>
    </source>
</reference>
<evidence type="ECO:0000256" key="10">
    <source>
        <dbReference type="ARBA" id="ARBA00023069"/>
    </source>
</evidence>
<dbReference type="Gene3D" id="1.20.920.30">
    <property type="match status" value="1"/>
</dbReference>
<dbReference type="Gene3D" id="3.40.50.300">
    <property type="entry name" value="P-loop containing nucleotide triphosphate hydrolases"/>
    <property type="match status" value="4"/>
</dbReference>
<dbReference type="InterPro" id="IPR013602">
    <property type="entry name" value="Dynein_heavy_linker"/>
</dbReference>
<keyword evidence="13" id="KW-0966">Cell projection</keyword>
<dbReference type="SMART" id="SM00382">
    <property type="entry name" value="AAA"/>
    <property type="match status" value="3"/>
</dbReference>
<dbReference type="Gene3D" id="1.20.140.100">
    <property type="entry name" value="Dynein heavy chain, N-terminal domain 2"/>
    <property type="match status" value="1"/>
</dbReference>
<proteinExistence type="inferred from homology"/>
<dbReference type="Pfam" id="PF12777">
    <property type="entry name" value="MT"/>
    <property type="match status" value="1"/>
</dbReference>
<keyword evidence="6" id="KW-0547">Nucleotide-binding</keyword>
<dbReference type="Pfam" id="PF12775">
    <property type="entry name" value="AAA_7"/>
    <property type="match status" value="1"/>
</dbReference>
<dbReference type="PANTHER" id="PTHR45703">
    <property type="entry name" value="DYNEIN HEAVY CHAIN"/>
    <property type="match status" value="1"/>
</dbReference>
<dbReference type="PANTHER" id="PTHR45703:SF32">
    <property type="entry name" value="DYNEINS HEAVY CHAIN"/>
    <property type="match status" value="1"/>
</dbReference>
<accession>A0ABQ8UCZ1</accession>
<keyword evidence="9 14" id="KW-0175">Coiled coil</keyword>
<dbReference type="InterPro" id="IPR035699">
    <property type="entry name" value="AAA_6"/>
</dbReference>
<dbReference type="InterPro" id="IPR003593">
    <property type="entry name" value="AAA+_ATPase"/>
</dbReference>
<evidence type="ECO:0000256" key="11">
    <source>
        <dbReference type="ARBA" id="ARBA00023175"/>
    </source>
</evidence>
<evidence type="ECO:0000256" key="8">
    <source>
        <dbReference type="ARBA" id="ARBA00023017"/>
    </source>
</evidence>
<sequence>MDYGSDDSTRPPQEQRSEADPSSEHHAAQVIQEIRDQYIPRFLEDRTWPESVRKDFLLSLHRSMAALTEIANKLEGTTVLYIPPENVSDPERGSKDKELCSRLYACLIHWTRQIKDVLSEQDTTTSESMEAQGPLAEIEFWRNRTVDLSNILKQLNSVEVTRIVTLLRLAKAHYVEEFQLLQDRIQRSHAEAVENHRFLTLLQEPCEKLAQASPQEIPGILPRVMHVVCFIWTLAAGYRPRMKSLIPKVSNEVINRCRAAISIEDIFGGRVDEPMGRLKDSIRAIHAWARIYQQAADLAAANGAPFDFDTATIFAHVNAFMQRCQEMQQVCSGQLQFGALAASRMPTFPGSHGVAIEQSFQEIFAKFARNLQQLQKVEYNVLDVKETRWADDFALFKDGLRDLEAMLTTGDGALHALHRSTLLDLTWGFTSGRVGNIIATAFHKQVTSVEGALELLAAFEQIALRPQIEAALLKCRREYIWELFKKDLKRVQAEYEHAKASPPRLHGMMPHYGGSMFWAHTLAERLTSQYQQLQAYAKAHPTRAQAQLLAHPPPPPPPKEGEPPQGPQEVVIPFCEGEEETIRDYQQLLAALELDKTKKFQAWVQQLSQAHQAAAAPNPHEGPAALGAPAGQPIALRDRLAKASLLVRDEQGFLAHNFDRTLLCLFNEIHFWQKHPTFNVPPDALELFKQAAELRVFRESVLLLVRDYNLILSSLTASRESAPAPPGGGKAFSVKELFSTRMRWLDKKIAMGLSRLTWASRDILNFVKEARDRCREVAACIAAFQRGHEEVLNVCRNIALAPMVRIDRGRVYDETMYPAPDELPEERAARSRLMAEAHPRAAAAAAAAAAGEGKAGPGGARIPPKPTLVQSIVQVEERLGGEFSSVQKACRLSARPMGRFRTEIETTLTTVYERFFRDDEREEVQEQWYLYKDTVDELIYAALKQSVRRSIQEFRAHVVGDGKNEVRPLFAVQIAIKPPQNPLLGAGPLGADGLPTSMPSDLPPDMARDMGHGYPQDVSDECHMYVPVIKKIHWRIFYVARLIAATFYMERINKEPRKAGGLSGLEMEMMGLQAIDQQQQQQQQQQQPPQAGAVPAGAAAPGVEGPATAAAIAAPAEPGAAAAPASPAPLVKMPFADVRHPPSPRALLPMAPAWRNLPFRVLGWRLTCPRLMQDKEVLAGLDELSTTNYYKHTEAAEKYRREKWNQWNHFNVAMEAIAAYTEASSLTSIDNELGQYHEKLNSLLAEPNMTYGFLTVDCSPIKSWLKEQLEQVIQRLTNLLTRKAKGELYALRDFFESSFKELAETPTDLVPHQPHPAWLFPLQETPTDLVSLRKHVQLLEKLKAQRDSLGGRFEPIKEMFAILERHEVPPEDKDVLLLNELPKELARFEQALLDKDGSLVAVKAQMKDGLELSVKEFGKRVDAFRDAFLKQRPDKDYEPDQLPEAIKLADRFRKEVQGLREDEARLQSGLEIFKVPQTVYKDLATTEKELNDLDFLLGLRVEWQRTYDGFKTGKFASLVVALMEEAVRGCLRQLSTKRRDCEEWDLYKGLRARLTGFQKTMPLITDLRSRHMRERHWAKIKGATKQFDETADSFTLETVFEIKLNEHTELIQAVVQEAVEEAEIEDGIRDIKKVWDAMCYALILHKESKEPLPAAGPPPPTLCPHAVPHRLVSAVLWAPASPRLAWPLGARRFALGKGGVDDVYENIDNHLVKLSGMKGSRFLKTFAVEVEYWETMLATIQQVTDKLIQVQKAWAYLESIFGAGDEMKAQLQAEATKFAMVNGQWIAITNHFFHTPNVVQGITAKPDLGITLTEMQENLDRIRKNLQDFLDKKRLDFPRFYFLSDDDLLQILGQARDYEAVRPHLKKCFASLADVDFDTSRGPKRVTVSAMRALEKDAVAFPLERQTLVSGRPVEHWLADLEKNMQLAVRSKIYECLKPLNQTGRKDRKWINQFGLQFLLTAGAIFWTATIQDAIGPKSKNPKRELYELRKSQYKLLQLLTQMIAAPELAAPENAAQRTKLVALITIEVHARDVLDHLYHEKVTRADDFLWQMQLRFYWEPCPTGPENPEGGECVVRQTDWQQGYCNEFLGCTERLVITPLTDRCYITLTTALSLKLGGNPQGPAGTGKTETVKDLSKALGIYIIIFNCSDSLEAESLGSMFWGLAQTGAWACFDEFNRIVVEVLSVVAQQVQTVLDAVRAPGDTFTVEGRTMPIKKTCGIFLTMNPGYAGRSELPDNLKALVRPVAMMVPDSAMIARIKLYSEGFKNSDPLSEKVDTLYQLAQQQLSRQPHYDWGLRAIKSVLVTAGAIKSDIMAKARPDPAKAPDPAAKGNEVDEEVVVLRACRGMVNVPKLVSAMTHRLPFLSPFRSLLRGRDMNVPKLVSADARLFARLLRDLFHGVEVPRVEYGALQTAMEQVLQESPERYQVHPQILFKTVQLYETKNIRHGVMLVGPTGGGKSVIWNTLARAKNKLKDMGVEGFEHVQVEVINPKSITNEEMFGAYDVNMEWHEGITSTLVRRAADDPSRDEKWILFDGPVDTLWIESMNSVLDDSKVLTLNNQARITFPSTVTFLFEVEHLAEASPATVSRCGIVYVDDRDLGWQPYVNSWLAEKEAHEETRAQVPVLRGLFQKHVERALAFRREQCKEIVATSPLNAIQSLCRLYDCVATKENGVDPADTDFFTGVVELWFFFALMWSVGGSLDEASRKQWEQLMRELEGSFPAKDTVYEYVVDPVKKSWVSWEERLPTNFKAGVGTPFHKLFVPTIDTVRFQFLLQHLMREAQHTLFIGNPGTGKTAIAQNFLGGLPVDKWIALTINMSARTESRQVQAAIESRTAPRGKKFSPLGGKKLLVFVDDLNMPAHDAFHSQPPLELIRQWMTYGSWYNRKDCSLVQIIGMQLLASMGPPGGGRTSISPRLFNRFNVLTVPFPSEREVKRIFRAMIEDRLNEFEEDIRLLTDPLTACTLEAFKHIIDKFRPTPDRSHYLFNMRDLAKVFQGIRLAQRETIDSKEAMIRLWVHECYRVFHDRLISPEDRDEFKKIIREQLNSGLGTNPAKIFRNDQAPLFCDFLRGPGSKPEYEEVKEMETLKRALRDGIEAYNDAGAVQMQLVLFVDAMQHLCRISRIIRRPRGNALLVGIGGSGRQSLTRLATSVAGYQIFTIEVTRNFQLKDFREAMKTLYKQTCIDKKETVFLLSDTQIAGDPTKPNSSDVFFEDVNNMLTSGEIPNLFPPEDLGRLLSLIKDDAIKGGLSPTPDVLYQYFIDRVRDNLHLVLCMSPVSPTFRAKLRNFPGLVNCTTIDWFSEWPPEALAEVADSVLQAPGLAVEEHRRALCQMLVWAHQATIEEARRMKFELQRQVYVTPTSFRELCDGYCSLLTEKRDRINRAAQKLRNGRDMLKTTSDDIACMKIDLDRRNKEATKKQEECDELLVKVVADRMQADEQAKKVASEQDRIEVETARALKEYEEANADMERVKPELDAAKEAVRCLTAPLIAEVRGYATPPAPVKMVLGAVMMLLGSGTEWDEIKARLQAAHFKEDLVDFDAPSIKEGVLRRVEKAIAQPGFEPTAVGKVSKAAGILCLWVRATVSYKQTDTRLSPIIKVANEKLDTVRKKQEDLKVTKEALARVQKQVAELERKHKEALQASEALKRECAELALKLDRADKLVNGLSGERERWLRDIARYEENFINLVGDCVLASAFLAYAGPFTSEFRTRLVTGWKAKLKELKLPHSPDFNFVDFLSEQTTVREWTGSQGLPNDGFSIENGVLVTRGRRWPLVIDPQGQAKARCAPLPTDRPPARPPALRQALPPPQSHPQEWIKVMEQER</sequence>
<dbReference type="Gene3D" id="1.10.8.710">
    <property type="match status" value="1"/>
</dbReference>
<keyword evidence="18" id="KW-1185">Reference proteome</keyword>
<dbReference type="Pfam" id="PF08385">
    <property type="entry name" value="DHC_N1"/>
    <property type="match status" value="2"/>
</dbReference>
<feature type="region of interest" description="Disordered" evidence="15">
    <location>
        <begin position="541"/>
        <end position="569"/>
    </location>
</feature>
<dbReference type="Proteomes" id="UP001141327">
    <property type="component" value="Unassembled WGS sequence"/>
</dbReference>
<feature type="region of interest" description="Disordered" evidence="15">
    <location>
        <begin position="1075"/>
        <end position="1102"/>
    </location>
</feature>
<dbReference type="Pfam" id="PF12780">
    <property type="entry name" value="AAA_8"/>
    <property type="match status" value="1"/>
</dbReference>
<feature type="domain" description="AAA+ ATPase" evidence="16">
    <location>
        <begin position="2445"/>
        <end position="2580"/>
    </location>
</feature>
<organism evidence="17 18">
    <name type="scientific">Paratrimastix pyriformis</name>
    <dbReference type="NCBI Taxonomy" id="342808"/>
    <lineage>
        <taxon>Eukaryota</taxon>
        <taxon>Metamonada</taxon>
        <taxon>Preaxostyla</taxon>
        <taxon>Paratrimastigidae</taxon>
        <taxon>Paratrimastix</taxon>
    </lineage>
</organism>
<dbReference type="InterPro" id="IPR041466">
    <property type="entry name" value="Dynein_AAA5_ext"/>
</dbReference>
<dbReference type="InterPro" id="IPR026983">
    <property type="entry name" value="DHC"/>
</dbReference>
<dbReference type="InterPro" id="IPR024743">
    <property type="entry name" value="Dynein_HC_stalk"/>
</dbReference>
<evidence type="ECO:0000256" key="6">
    <source>
        <dbReference type="ARBA" id="ARBA00022741"/>
    </source>
</evidence>
<dbReference type="Pfam" id="PF17852">
    <property type="entry name" value="Dynein_AAA_lid"/>
    <property type="match status" value="1"/>
</dbReference>
<dbReference type="Gene3D" id="1.20.920.20">
    <property type="match status" value="1"/>
</dbReference>
<dbReference type="InterPro" id="IPR035706">
    <property type="entry name" value="AAA_9"/>
</dbReference>
<evidence type="ECO:0000313" key="18">
    <source>
        <dbReference type="Proteomes" id="UP001141327"/>
    </source>
</evidence>
<feature type="region of interest" description="Disordered" evidence="15">
    <location>
        <begin position="3783"/>
        <end position="3814"/>
    </location>
</feature>
<dbReference type="InterPro" id="IPR024317">
    <property type="entry name" value="Dynein_heavy_chain_D4_dom"/>
</dbReference>
<evidence type="ECO:0000256" key="2">
    <source>
        <dbReference type="ARBA" id="ARBA00008887"/>
    </source>
</evidence>
<keyword evidence="5" id="KW-0677">Repeat</keyword>
<dbReference type="InterPro" id="IPR043157">
    <property type="entry name" value="Dynein_AAA1S"/>
</dbReference>
<dbReference type="Gene3D" id="1.20.58.1120">
    <property type="match status" value="1"/>
</dbReference>
<dbReference type="SUPFAM" id="SSF52540">
    <property type="entry name" value="P-loop containing nucleoside triphosphate hydrolases"/>
    <property type="match status" value="4"/>
</dbReference>
<dbReference type="Gene3D" id="1.10.287.2620">
    <property type="match status" value="1"/>
</dbReference>
<evidence type="ECO:0000259" key="16">
    <source>
        <dbReference type="SMART" id="SM00382"/>
    </source>
</evidence>
<keyword evidence="8" id="KW-0243">Dynein</keyword>
<evidence type="ECO:0000256" key="4">
    <source>
        <dbReference type="ARBA" id="ARBA00022701"/>
    </source>
</evidence>
<dbReference type="Gene3D" id="1.10.472.130">
    <property type="match status" value="1"/>
</dbReference>
<dbReference type="EMBL" id="JAPMOS010000054">
    <property type="protein sequence ID" value="KAJ4457121.1"/>
    <property type="molecule type" value="Genomic_DNA"/>
</dbReference>
<dbReference type="Pfam" id="PF25007">
    <property type="entry name" value="DYH2-5-8_CC"/>
    <property type="match status" value="1"/>
</dbReference>
<evidence type="ECO:0000256" key="7">
    <source>
        <dbReference type="ARBA" id="ARBA00022840"/>
    </source>
</evidence>
<dbReference type="InterPro" id="IPR042222">
    <property type="entry name" value="Dynein_2_N"/>
</dbReference>
<dbReference type="Pfam" id="PF08393">
    <property type="entry name" value="DHC_N2"/>
    <property type="match status" value="1"/>
</dbReference>
<name>A0ABQ8UCZ1_9EUKA</name>
<evidence type="ECO:0000256" key="3">
    <source>
        <dbReference type="ARBA" id="ARBA00022490"/>
    </source>
</evidence>
<evidence type="ECO:0000256" key="1">
    <source>
        <dbReference type="ARBA" id="ARBA00004430"/>
    </source>
</evidence>
<comment type="similarity">
    <text evidence="2">Belongs to the dynein heavy chain family.</text>
</comment>
<dbReference type="InterPro" id="IPR056759">
    <property type="entry name" value="DYH2-5-8_CC"/>
</dbReference>
<keyword evidence="3" id="KW-0963">Cytoplasm</keyword>
<evidence type="ECO:0000256" key="9">
    <source>
        <dbReference type="ARBA" id="ARBA00023054"/>
    </source>
</evidence>
<feature type="domain" description="AAA+ ATPase" evidence="16">
    <location>
        <begin position="2117"/>
        <end position="2253"/>
    </location>
</feature>
<evidence type="ECO:0000313" key="17">
    <source>
        <dbReference type="EMBL" id="KAJ4457121.1"/>
    </source>
</evidence>
<dbReference type="InterPro" id="IPR027417">
    <property type="entry name" value="P-loop_NTPase"/>
</dbReference>
<comment type="subcellular location">
    <subcellularLocation>
        <location evidence="1">Cytoplasm</location>
        <location evidence="1">Cytoskeleton</location>
        <location evidence="1">Cilium axoneme</location>
    </subcellularLocation>
</comment>
<comment type="caution">
    <text evidence="17">The sequence shown here is derived from an EMBL/GenBank/DDBJ whole genome shotgun (WGS) entry which is preliminary data.</text>
</comment>
<evidence type="ECO:0000256" key="12">
    <source>
        <dbReference type="ARBA" id="ARBA00023212"/>
    </source>
</evidence>
<keyword evidence="12" id="KW-0206">Cytoskeleton</keyword>
<dbReference type="Gene3D" id="3.20.180.20">
    <property type="entry name" value="Dynein heavy chain, N-terminal domain 2"/>
    <property type="match status" value="1"/>
</dbReference>
<evidence type="ECO:0000256" key="5">
    <source>
        <dbReference type="ARBA" id="ARBA00022737"/>
    </source>
</evidence>
<keyword evidence="4" id="KW-0493">Microtubule</keyword>
<keyword evidence="7" id="KW-0067">ATP-binding</keyword>
<evidence type="ECO:0000256" key="15">
    <source>
        <dbReference type="SAM" id="MobiDB-lite"/>
    </source>
</evidence>
<dbReference type="Pfam" id="PF12774">
    <property type="entry name" value="AAA_6"/>
    <property type="match status" value="2"/>
</dbReference>
<dbReference type="Pfam" id="PF17857">
    <property type="entry name" value="AAA_lid_1"/>
    <property type="match status" value="1"/>
</dbReference>
<feature type="region of interest" description="Disordered" evidence="15">
    <location>
        <begin position="1"/>
        <end position="26"/>
    </location>
</feature>
<dbReference type="InterPro" id="IPR042228">
    <property type="entry name" value="Dynein_linker_3"/>
</dbReference>
<protein>
    <submittedName>
        <fullName evidence="17">Dynein heavy chain 2</fullName>
    </submittedName>
</protein>
<dbReference type="InterPro" id="IPR041589">
    <property type="entry name" value="DNAH3_AAA_lid_1"/>
</dbReference>
<keyword evidence="11" id="KW-0505">Motor protein</keyword>
<feature type="coiled-coil region" evidence="14">
    <location>
        <begin position="3598"/>
        <end position="3684"/>
    </location>
</feature>
<feature type="compositionally biased region" description="Basic and acidic residues" evidence="15">
    <location>
        <begin position="7"/>
        <end position="26"/>
    </location>
</feature>
<feature type="domain" description="AAA+ ATPase" evidence="16">
    <location>
        <begin position="2781"/>
        <end position="2927"/>
    </location>
</feature>
<dbReference type="Pfam" id="PF12781">
    <property type="entry name" value="AAA_9"/>
    <property type="match status" value="1"/>
</dbReference>
<evidence type="ECO:0000256" key="14">
    <source>
        <dbReference type="SAM" id="Coils"/>
    </source>
</evidence>